<keyword evidence="1" id="KW-1133">Transmembrane helix</keyword>
<evidence type="ECO:0000313" key="3">
    <source>
        <dbReference type="Proteomes" id="UP000680304"/>
    </source>
</evidence>
<dbReference type="Proteomes" id="UP000680304">
    <property type="component" value="Unassembled WGS sequence"/>
</dbReference>
<keyword evidence="1" id="KW-0812">Transmembrane</keyword>
<protein>
    <submittedName>
        <fullName evidence="2">Uncharacterized protein</fullName>
    </submittedName>
</protein>
<gene>
    <name evidence="2" type="ORF">PACILC2_15290</name>
</gene>
<dbReference type="RefSeq" id="WP_372447070.1">
    <property type="nucleotide sequence ID" value="NZ_BOVJ01000050.1"/>
</dbReference>
<sequence length="50" mass="5505">MSEDVLSVKGFWYNKVTRILLVVTLSNIGASFGTFIGGADIVRRLFENLG</sequence>
<organism evidence="2 3">
    <name type="scientific">Paenibacillus cisolokensis</name>
    <dbReference type="NCBI Taxonomy" id="1658519"/>
    <lineage>
        <taxon>Bacteria</taxon>
        <taxon>Bacillati</taxon>
        <taxon>Bacillota</taxon>
        <taxon>Bacilli</taxon>
        <taxon>Bacillales</taxon>
        <taxon>Paenibacillaceae</taxon>
        <taxon>Paenibacillus</taxon>
    </lineage>
</organism>
<dbReference type="EMBL" id="BOVJ01000050">
    <property type="protein sequence ID" value="GIQ62961.1"/>
    <property type="molecule type" value="Genomic_DNA"/>
</dbReference>
<accession>A0ABQ4N473</accession>
<name>A0ABQ4N473_9BACL</name>
<feature type="transmembrane region" description="Helical" evidence="1">
    <location>
        <begin position="20"/>
        <end position="42"/>
    </location>
</feature>
<keyword evidence="1" id="KW-0472">Membrane</keyword>
<keyword evidence="3" id="KW-1185">Reference proteome</keyword>
<reference evidence="2 3" key="1">
    <citation type="submission" date="2021-04" db="EMBL/GenBank/DDBJ databases">
        <title>Draft genome sequence of Paenibacillus cisolokensis, LC2-13A.</title>
        <authorList>
            <person name="Uke A."/>
            <person name="Chhe C."/>
            <person name="Baramee S."/>
            <person name="Kosugi A."/>
        </authorList>
    </citation>
    <scope>NUCLEOTIDE SEQUENCE [LARGE SCALE GENOMIC DNA]</scope>
    <source>
        <strain evidence="2 3">LC2-13A</strain>
    </source>
</reference>
<evidence type="ECO:0000256" key="1">
    <source>
        <dbReference type="SAM" id="Phobius"/>
    </source>
</evidence>
<evidence type="ECO:0000313" key="2">
    <source>
        <dbReference type="EMBL" id="GIQ62961.1"/>
    </source>
</evidence>
<proteinExistence type="predicted"/>
<comment type="caution">
    <text evidence="2">The sequence shown here is derived from an EMBL/GenBank/DDBJ whole genome shotgun (WGS) entry which is preliminary data.</text>
</comment>